<accession>A0A2N9FHN8</accession>
<protein>
    <recommendedName>
        <fullName evidence="5">EamA domain-containing protein</fullName>
    </recommendedName>
</protein>
<evidence type="ECO:0000256" key="4">
    <source>
        <dbReference type="SAM" id="SignalP"/>
    </source>
</evidence>
<evidence type="ECO:0000256" key="1">
    <source>
        <dbReference type="ARBA" id="ARBA00004141"/>
    </source>
</evidence>
<name>A0A2N9FHN8_FAGSY</name>
<feature type="transmembrane region" description="Helical" evidence="3">
    <location>
        <begin position="147"/>
        <end position="168"/>
    </location>
</feature>
<dbReference type="InterPro" id="IPR037185">
    <property type="entry name" value="EmrE-like"/>
</dbReference>
<dbReference type="AlphaFoldDB" id="A0A2N9FHN8"/>
<feature type="signal peptide" evidence="4">
    <location>
        <begin position="1"/>
        <end position="23"/>
    </location>
</feature>
<keyword evidence="4" id="KW-0732">Signal</keyword>
<keyword evidence="3" id="KW-0472">Membrane</keyword>
<feature type="transmembrane region" description="Helical" evidence="3">
    <location>
        <begin position="369"/>
        <end position="388"/>
    </location>
</feature>
<feature type="domain" description="EamA" evidence="5">
    <location>
        <begin position="144"/>
        <end position="219"/>
    </location>
</feature>
<feature type="transmembrane region" description="Helical" evidence="3">
    <location>
        <begin position="330"/>
        <end position="357"/>
    </location>
</feature>
<evidence type="ECO:0000313" key="6">
    <source>
        <dbReference type="EMBL" id="SPC86752.1"/>
    </source>
</evidence>
<comment type="subcellular location">
    <subcellularLocation>
        <location evidence="1">Membrane</location>
        <topology evidence="1">Multi-pass membrane protein</topology>
    </subcellularLocation>
</comment>
<dbReference type="PANTHER" id="PTHR23051:SF12">
    <property type="entry name" value="OS04G0645600 PROTEIN"/>
    <property type="match status" value="1"/>
</dbReference>
<feature type="transmembrane region" description="Helical" evidence="3">
    <location>
        <begin position="202"/>
        <end position="225"/>
    </location>
</feature>
<gene>
    <name evidence="6" type="ORF">FSB_LOCUS14634</name>
</gene>
<sequence length="412" mass="45414">MGWRYKGGLLMLITVVIVWVTSAEVTQGIFTDYNHPFAITYLGISLLAAYLPIAFIRDCLLKFLRRIYKTDDDNVVDKSSISLDSSATNNNSTQGTLDIEQQQQLVADENCVKDMHSDQKEGNPTVSDSKDDVEMLKHQRKLSAKEIATLGLAIGPIWFLSEYCMNAALERTSVASTTILFSTSGIFTLLISVFMGQDSINAVNLVSVFVSMAGVAMTIYGKTWATVDTHSTTSLNRTHSFMGDFFALLSALTDGLFSVLLKKFAGEEGENVDVQKLFGYIGLFPLVSLWWLVWPLTALGIEPKFILPDSAQTIGVVLANCFVGSFLSDYFWALGVVWTTPLVAALGASLTIPLAMVEDMVIHGRHYSAIYILGSVLVFLGFAIANLSDCFSPKLGKQFLKSLKRFFIRQSF</sequence>
<keyword evidence="3" id="KW-0812">Transmembrane</keyword>
<dbReference type="Pfam" id="PF00892">
    <property type="entry name" value="EamA"/>
    <property type="match status" value="1"/>
</dbReference>
<dbReference type="EMBL" id="OIVN01000874">
    <property type="protein sequence ID" value="SPC86752.1"/>
    <property type="molecule type" value="Genomic_DNA"/>
</dbReference>
<dbReference type="GO" id="GO:0016020">
    <property type="term" value="C:membrane"/>
    <property type="evidence" value="ECO:0007669"/>
    <property type="project" value="InterPro"/>
</dbReference>
<feature type="transmembrane region" description="Helical" evidence="3">
    <location>
        <begin position="245"/>
        <end position="265"/>
    </location>
</feature>
<keyword evidence="3" id="KW-1133">Transmembrane helix</keyword>
<dbReference type="SUPFAM" id="SSF103481">
    <property type="entry name" value="Multidrug resistance efflux transporter EmrE"/>
    <property type="match status" value="2"/>
</dbReference>
<feature type="transmembrane region" description="Helical" evidence="3">
    <location>
        <begin position="174"/>
        <end position="195"/>
    </location>
</feature>
<evidence type="ECO:0000256" key="2">
    <source>
        <dbReference type="ARBA" id="ARBA00007635"/>
    </source>
</evidence>
<evidence type="ECO:0000259" key="5">
    <source>
        <dbReference type="Pfam" id="PF00892"/>
    </source>
</evidence>
<proteinExistence type="inferred from homology"/>
<dbReference type="InterPro" id="IPR000620">
    <property type="entry name" value="EamA_dom"/>
</dbReference>
<feature type="chain" id="PRO_5015003133" description="EamA domain-containing protein" evidence="4">
    <location>
        <begin position="24"/>
        <end position="412"/>
    </location>
</feature>
<organism evidence="6">
    <name type="scientific">Fagus sylvatica</name>
    <name type="common">Beechnut</name>
    <dbReference type="NCBI Taxonomy" id="28930"/>
    <lineage>
        <taxon>Eukaryota</taxon>
        <taxon>Viridiplantae</taxon>
        <taxon>Streptophyta</taxon>
        <taxon>Embryophyta</taxon>
        <taxon>Tracheophyta</taxon>
        <taxon>Spermatophyta</taxon>
        <taxon>Magnoliopsida</taxon>
        <taxon>eudicotyledons</taxon>
        <taxon>Gunneridae</taxon>
        <taxon>Pentapetalae</taxon>
        <taxon>rosids</taxon>
        <taxon>fabids</taxon>
        <taxon>Fagales</taxon>
        <taxon>Fagaceae</taxon>
        <taxon>Fagus</taxon>
    </lineage>
</organism>
<reference evidence="6" key="1">
    <citation type="submission" date="2018-02" db="EMBL/GenBank/DDBJ databases">
        <authorList>
            <person name="Cohen D.B."/>
            <person name="Kent A.D."/>
        </authorList>
    </citation>
    <scope>NUCLEOTIDE SEQUENCE</scope>
</reference>
<comment type="similarity">
    <text evidence="2">Belongs to the drug/metabolite transporter (DMT) superfamily. Plant drug/metabolite exporter (P-DME) (TC 2.A.7.4) family.</text>
</comment>
<feature type="transmembrane region" description="Helical" evidence="3">
    <location>
        <begin position="277"/>
        <end position="294"/>
    </location>
</feature>
<dbReference type="PANTHER" id="PTHR23051">
    <property type="entry name" value="SOLUTE CARRIER FAMILY 35, MEMBER F5"/>
    <property type="match status" value="1"/>
</dbReference>
<evidence type="ECO:0000256" key="3">
    <source>
        <dbReference type="SAM" id="Phobius"/>
    </source>
</evidence>
<feature type="transmembrane region" description="Helical" evidence="3">
    <location>
        <begin position="39"/>
        <end position="56"/>
    </location>
</feature>